<name>A0A5Q0GSJ8_SACSY</name>
<dbReference type="AlphaFoldDB" id="A0A5Q0GSJ8"/>
<evidence type="ECO:0000313" key="3">
    <source>
        <dbReference type="Proteomes" id="UP000325787"/>
    </source>
</evidence>
<evidence type="ECO:0000313" key="2">
    <source>
        <dbReference type="EMBL" id="QFZ16635.1"/>
    </source>
</evidence>
<evidence type="ECO:0000256" key="1">
    <source>
        <dbReference type="SAM" id="MobiDB-lite"/>
    </source>
</evidence>
<protein>
    <submittedName>
        <fullName evidence="2">Uncharacterized protein</fullName>
    </submittedName>
</protein>
<dbReference type="RefSeq" id="WP_153277857.1">
    <property type="nucleotide sequence ID" value="NZ_CP034550.1"/>
</dbReference>
<reference evidence="3" key="1">
    <citation type="journal article" date="2021" name="Curr. Microbiol.">
        <title>Complete genome of nocamycin-producing strain Saccharothrix syringae NRRL B-16468 reveals the biosynthetic potential for secondary metabolites.</title>
        <authorList>
            <person name="Mo X."/>
            <person name="Yang S."/>
        </authorList>
    </citation>
    <scope>NUCLEOTIDE SEQUENCE [LARGE SCALE GENOMIC DNA]</scope>
    <source>
        <strain evidence="3">ATCC 51364 / DSM 43886 / JCM 6844 / KCTC 9398 / NBRC 14523 / NRRL B-16468 / INA 2240</strain>
    </source>
</reference>
<dbReference type="KEGG" id="ssyi:EKG83_03355"/>
<gene>
    <name evidence="2" type="ORF">EKG83_03355</name>
</gene>
<feature type="region of interest" description="Disordered" evidence="1">
    <location>
        <begin position="71"/>
        <end position="101"/>
    </location>
</feature>
<dbReference type="Proteomes" id="UP000325787">
    <property type="component" value="Chromosome"/>
</dbReference>
<proteinExistence type="predicted"/>
<sequence length="101" mass="10090">MSAVREFGRTLTQPLGAPATGRGTGRNPFTDSAPGAVDDFYGAVAQNPGPWAAAAPRVRPEEVFAPPADVPAALVPTAPSSQDGAVSSTTAATSGRPTSRG</sequence>
<organism evidence="2 3">
    <name type="scientific">Saccharothrix syringae</name>
    <name type="common">Nocardiopsis syringae</name>
    <dbReference type="NCBI Taxonomy" id="103733"/>
    <lineage>
        <taxon>Bacteria</taxon>
        <taxon>Bacillati</taxon>
        <taxon>Actinomycetota</taxon>
        <taxon>Actinomycetes</taxon>
        <taxon>Pseudonocardiales</taxon>
        <taxon>Pseudonocardiaceae</taxon>
        <taxon>Saccharothrix</taxon>
    </lineage>
</organism>
<dbReference type="EMBL" id="CP034550">
    <property type="protein sequence ID" value="QFZ16635.1"/>
    <property type="molecule type" value="Genomic_DNA"/>
</dbReference>
<accession>A0A5Q0GSJ8</accession>
<feature type="compositionally biased region" description="Polar residues" evidence="1">
    <location>
        <begin position="80"/>
        <end position="101"/>
    </location>
</feature>
<dbReference type="OrthoDB" id="56224at2"/>
<keyword evidence="3" id="KW-1185">Reference proteome</keyword>
<feature type="region of interest" description="Disordered" evidence="1">
    <location>
        <begin position="1"/>
        <end position="36"/>
    </location>
</feature>